<dbReference type="SUPFAM" id="SSF46626">
    <property type="entry name" value="Cytochrome c"/>
    <property type="match status" value="1"/>
</dbReference>
<evidence type="ECO:0000256" key="6">
    <source>
        <dbReference type="PROSITE-ProRule" id="PRU00433"/>
    </source>
</evidence>
<reference evidence="9 10" key="1">
    <citation type="submission" date="2014-02" db="EMBL/GenBank/DDBJ databases">
        <authorList>
            <person name="Genoscope - CEA"/>
        </authorList>
    </citation>
    <scope>NUCLEOTIDE SEQUENCE [LARGE SCALE GENOMIC DNA]</scope>
    <source>
        <strain evidence="9 10">PCC 8005</strain>
    </source>
</reference>
<dbReference type="GO" id="GO:0009055">
    <property type="term" value="F:electron transfer activity"/>
    <property type="evidence" value="ECO:0007669"/>
    <property type="project" value="InterPro"/>
</dbReference>
<evidence type="ECO:0000313" key="9">
    <source>
        <dbReference type="EMBL" id="CDM97167.1"/>
    </source>
</evidence>
<dbReference type="PANTHER" id="PTHR37823:SF1">
    <property type="entry name" value="CYTOCHROME C-553-LIKE"/>
    <property type="match status" value="1"/>
</dbReference>
<keyword evidence="10" id="KW-1185">Reference proteome</keyword>
<keyword evidence="1" id="KW-0813">Transport</keyword>
<evidence type="ECO:0000256" key="4">
    <source>
        <dbReference type="ARBA" id="ARBA00022982"/>
    </source>
</evidence>
<dbReference type="InterPro" id="IPR009056">
    <property type="entry name" value="Cyt_c-like_dom"/>
</dbReference>
<dbReference type="Proteomes" id="UP000032946">
    <property type="component" value="Chromosome"/>
</dbReference>
<keyword evidence="7" id="KW-0812">Transmembrane</keyword>
<evidence type="ECO:0000313" key="10">
    <source>
        <dbReference type="Proteomes" id="UP000032946"/>
    </source>
</evidence>
<keyword evidence="2 6" id="KW-0349">Heme</keyword>
<dbReference type="GO" id="GO:0020037">
    <property type="term" value="F:heme binding"/>
    <property type="evidence" value="ECO:0007669"/>
    <property type="project" value="InterPro"/>
</dbReference>
<keyword evidence="4" id="KW-0249">Electron transport</keyword>
<dbReference type="InterPro" id="IPR036909">
    <property type="entry name" value="Cyt_c-like_dom_sf"/>
</dbReference>
<proteinExistence type="predicted"/>
<dbReference type="InterPro" id="IPR051811">
    <property type="entry name" value="Cytochrome_c550/c551-like"/>
</dbReference>
<dbReference type="PROSITE" id="PS51007">
    <property type="entry name" value="CYTC"/>
    <property type="match status" value="1"/>
</dbReference>
<evidence type="ECO:0000259" key="8">
    <source>
        <dbReference type="PROSITE" id="PS51007"/>
    </source>
</evidence>
<protein>
    <submittedName>
        <fullName evidence="9">Cytochrome c, monohaem</fullName>
    </submittedName>
</protein>
<evidence type="ECO:0000256" key="5">
    <source>
        <dbReference type="ARBA" id="ARBA00023004"/>
    </source>
</evidence>
<dbReference type="RefSeq" id="WP_006623847.1">
    <property type="nucleotide sequence ID" value="NZ_FO818640.1"/>
</dbReference>
<keyword evidence="7" id="KW-1133">Transmembrane helix</keyword>
<evidence type="ECO:0000256" key="1">
    <source>
        <dbReference type="ARBA" id="ARBA00022448"/>
    </source>
</evidence>
<dbReference type="Pfam" id="PF13442">
    <property type="entry name" value="Cytochrome_CBB3"/>
    <property type="match status" value="1"/>
</dbReference>
<evidence type="ECO:0000256" key="7">
    <source>
        <dbReference type="SAM" id="Phobius"/>
    </source>
</evidence>
<keyword evidence="7" id="KW-0472">Membrane</keyword>
<accession>A0A9P1P0Q8</accession>
<evidence type="ECO:0000256" key="3">
    <source>
        <dbReference type="ARBA" id="ARBA00022723"/>
    </source>
</evidence>
<organism evidence="9 10">
    <name type="scientific">Limnospira indica PCC 8005</name>
    <dbReference type="NCBI Taxonomy" id="376219"/>
    <lineage>
        <taxon>Bacteria</taxon>
        <taxon>Bacillati</taxon>
        <taxon>Cyanobacteriota</taxon>
        <taxon>Cyanophyceae</taxon>
        <taxon>Oscillatoriophycideae</taxon>
        <taxon>Oscillatoriales</taxon>
        <taxon>Sirenicapillariaceae</taxon>
        <taxon>Limnospira</taxon>
    </lineage>
</organism>
<dbReference type="AlphaFoldDB" id="A0A9P1P0Q8"/>
<evidence type="ECO:0000256" key="2">
    <source>
        <dbReference type="ARBA" id="ARBA00022617"/>
    </source>
</evidence>
<keyword evidence="3 6" id="KW-0479">Metal-binding</keyword>
<keyword evidence="5 6" id="KW-0408">Iron</keyword>
<dbReference type="GO" id="GO:0046872">
    <property type="term" value="F:metal ion binding"/>
    <property type="evidence" value="ECO:0007669"/>
    <property type="project" value="UniProtKB-KW"/>
</dbReference>
<dbReference type="EMBL" id="FO818640">
    <property type="protein sequence ID" value="CDM97167.1"/>
    <property type="molecule type" value="Genomic_DNA"/>
</dbReference>
<feature type="transmembrane region" description="Helical" evidence="7">
    <location>
        <begin position="48"/>
        <end position="67"/>
    </location>
</feature>
<dbReference type="Gene3D" id="1.10.760.10">
    <property type="entry name" value="Cytochrome c-like domain"/>
    <property type="match status" value="1"/>
</dbReference>
<gene>
    <name evidence="9" type="ORF">ARTHRO_50134</name>
</gene>
<feature type="domain" description="Cytochrome c" evidence="8">
    <location>
        <begin position="84"/>
        <end position="157"/>
    </location>
</feature>
<sequence>MSDRHLPSTQESIKLYSEQVKFFVDSCIRVALDNHIANTHITEIIQRVALVALGLMVVILLWVWGVSSVKISDPYIQKVLSLTGDPTRGHAIFEMNCAGCHVSQVEHQIGPNLEDISQRKSQISIIQQVVSGKTPPMPQFQPNPQEMADLLNYLEQI</sequence>
<name>A0A9P1P0Q8_9CYAN</name>
<dbReference type="PANTHER" id="PTHR37823">
    <property type="entry name" value="CYTOCHROME C-553-LIKE"/>
    <property type="match status" value="1"/>
</dbReference>